<organism evidence="11 12">
    <name type="scientific">Marinomonas phaeophyticola</name>
    <dbReference type="NCBI Taxonomy" id="3004091"/>
    <lineage>
        <taxon>Bacteria</taxon>
        <taxon>Pseudomonadati</taxon>
        <taxon>Pseudomonadota</taxon>
        <taxon>Gammaproteobacteria</taxon>
        <taxon>Oceanospirillales</taxon>
        <taxon>Oceanospirillaceae</taxon>
        <taxon>Marinomonas</taxon>
    </lineage>
</organism>
<evidence type="ECO:0000256" key="2">
    <source>
        <dbReference type="ARBA" id="ARBA00022448"/>
    </source>
</evidence>
<dbReference type="Proteomes" id="UP001149719">
    <property type="component" value="Unassembled WGS sequence"/>
</dbReference>
<comment type="subcellular location">
    <subcellularLocation>
        <location evidence="1 9">Cell outer membrane</location>
        <topology evidence="1 9">Multi-pass membrane protein</topology>
    </subcellularLocation>
</comment>
<dbReference type="EMBL" id="JAPUBN010000013">
    <property type="protein sequence ID" value="MCZ2721284.1"/>
    <property type="molecule type" value="Genomic_DNA"/>
</dbReference>
<feature type="domain" description="TonB-dependent receptor-like beta-barrel" evidence="10">
    <location>
        <begin position="2"/>
        <end position="264"/>
    </location>
</feature>
<dbReference type="RefSeq" id="WP_269123932.1">
    <property type="nucleotide sequence ID" value="NZ_JAPUBN010000013.1"/>
</dbReference>
<dbReference type="PANTHER" id="PTHR30069">
    <property type="entry name" value="TONB-DEPENDENT OUTER MEMBRANE RECEPTOR"/>
    <property type="match status" value="1"/>
</dbReference>
<dbReference type="InterPro" id="IPR000531">
    <property type="entry name" value="Beta-barrel_TonB"/>
</dbReference>
<gene>
    <name evidence="11" type="ORF">O1D97_06400</name>
</gene>
<evidence type="ECO:0000313" key="12">
    <source>
        <dbReference type="Proteomes" id="UP001149719"/>
    </source>
</evidence>
<evidence type="ECO:0000256" key="4">
    <source>
        <dbReference type="ARBA" id="ARBA00022692"/>
    </source>
</evidence>
<dbReference type="Gene3D" id="2.40.170.20">
    <property type="entry name" value="TonB-dependent receptor, beta-barrel domain"/>
    <property type="match status" value="1"/>
</dbReference>
<keyword evidence="11" id="KW-0675">Receptor</keyword>
<evidence type="ECO:0000259" key="10">
    <source>
        <dbReference type="Pfam" id="PF00593"/>
    </source>
</evidence>
<evidence type="ECO:0000256" key="7">
    <source>
        <dbReference type="ARBA" id="ARBA00023136"/>
    </source>
</evidence>
<proteinExistence type="inferred from homology"/>
<accession>A0ABT4JSF2</accession>
<protein>
    <submittedName>
        <fullName evidence="11">TonB-dependent receptor</fullName>
    </submittedName>
</protein>
<keyword evidence="12" id="KW-1185">Reference proteome</keyword>
<keyword evidence="3 9" id="KW-1134">Transmembrane beta strand</keyword>
<evidence type="ECO:0000256" key="6">
    <source>
        <dbReference type="ARBA" id="ARBA00023077"/>
    </source>
</evidence>
<dbReference type="InterPro" id="IPR039426">
    <property type="entry name" value="TonB-dep_rcpt-like"/>
</dbReference>
<keyword evidence="2 9" id="KW-0813">Transport</keyword>
<evidence type="ECO:0000256" key="3">
    <source>
        <dbReference type="ARBA" id="ARBA00022452"/>
    </source>
</evidence>
<keyword evidence="7 9" id="KW-0472">Membrane</keyword>
<keyword evidence="6" id="KW-0798">TonB box</keyword>
<dbReference type="InterPro" id="IPR036942">
    <property type="entry name" value="Beta-barrel_TonB_sf"/>
</dbReference>
<evidence type="ECO:0000256" key="8">
    <source>
        <dbReference type="ARBA" id="ARBA00023237"/>
    </source>
</evidence>
<keyword evidence="4 9" id="KW-0812">Transmembrane</keyword>
<name>A0ABT4JSF2_9GAMM</name>
<evidence type="ECO:0000256" key="5">
    <source>
        <dbReference type="ARBA" id="ARBA00022729"/>
    </source>
</evidence>
<dbReference type="Pfam" id="PF00593">
    <property type="entry name" value="TonB_dep_Rec_b-barrel"/>
    <property type="match status" value="1"/>
</dbReference>
<keyword evidence="5" id="KW-0732">Signal</keyword>
<evidence type="ECO:0000256" key="9">
    <source>
        <dbReference type="PROSITE-ProRule" id="PRU01360"/>
    </source>
</evidence>
<comment type="caution">
    <text evidence="11">The sequence shown here is derived from an EMBL/GenBank/DDBJ whole genome shotgun (WGS) entry which is preliminary data.</text>
</comment>
<comment type="similarity">
    <text evidence="9">Belongs to the TonB-dependent receptor family.</text>
</comment>
<evidence type="ECO:0000256" key="1">
    <source>
        <dbReference type="ARBA" id="ARBA00004571"/>
    </source>
</evidence>
<sequence>MDPDTRRNSTDIYAQSDLFYGNWEFLPGMRVQDDSDFGIHLAPKINARYDFDSGSEWERYLRAGIGAGYRVPNLKERHYLFDHSHLGYIVNGNDDLVPEESMSYQLGIGIENGPSQRYEINLFLNNINNMITTGFDQESTASRFDGVQVFRYQNTEKARTYGAEFSLQQPLSTYLSLQAGYTWMQSENLKTGTALTRRPDHQINLALEAFIPNWDARVSLLGRYQSAEFVDELSTMRSPSWSEFDVKFNKALTDQFSFFTGVNNFTDVQKDFTNGMDFRPEIGRYLYLGVTFSG</sequence>
<keyword evidence="8 9" id="KW-0998">Cell outer membrane</keyword>
<dbReference type="SUPFAM" id="SSF56935">
    <property type="entry name" value="Porins"/>
    <property type="match status" value="1"/>
</dbReference>
<dbReference type="PROSITE" id="PS52016">
    <property type="entry name" value="TONB_DEPENDENT_REC_3"/>
    <property type="match status" value="1"/>
</dbReference>
<evidence type="ECO:0000313" key="11">
    <source>
        <dbReference type="EMBL" id="MCZ2721284.1"/>
    </source>
</evidence>
<dbReference type="PANTHER" id="PTHR30069:SF53">
    <property type="entry name" value="COLICIN I RECEPTOR-RELATED"/>
    <property type="match status" value="1"/>
</dbReference>
<reference evidence="11" key="1">
    <citation type="submission" date="2022-12" db="EMBL/GenBank/DDBJ databases">
        <title>Marinomonas 15G1-11 sp. nov, isolated from marine algae.</title>
        <authorList>
            <person name="Butt M."/>
            <person name="Choi D.G."/>
            <person name="Kim J.M."/>
            <person name="Lee J.K."/>
            <person name="Baek J.H."/>
            <person name="Jeon C.O."/>
        </authorList>
    </citation>
    <scope>NUCLEOTIDE SEQUENCE</scope>
    <source>
        <strain evidence="11">15G1-11</strain>
    </source>
</reference>